<dbReference type="Proteomes" id="UP001524383">
    <property type="component" value="Unassembled WGS sequence"/>
</dbReference>
<dbReference type="Gene3D" id="1.20.120.1870">
    <property type="entry name" value="Fic/DOC protein, Fido domain"/>
    <property type="match status" value="1"/>
</dbReference>
<dbReference type="InterPro" id="IPR003812">
    <property type="entry name" value="Fido"/>
</dbReference>
<name>A0ABD4TKR5_9EURY</name>
<evidence type="ECO:0000259" key="1">
    <source>
        <dbReference type="PROSITE" id="PS51459"/>
    </source>
</evidence>
<dbReference type="RefSeq" id="WP_255333374.1">
    <property type="nucleotide sequence ID" value="NZ_VOTZ01000028.1"/>
</dbReference>
<dbReference type="PROSITE" id="PS51459">
    <property type="entry name" value="FIDO"/>
    <property type="match status" value="1"/>
</dbReference>
<reference evidence="2 3" key="1">
    <citation type="submission" date="2019-08" db="EMBL/GenBank/DDBJ databases">
        <authorList>
            <person name="Chen S.-C."/>
            <person name="Lai M.-C."/>
            <person name="You Y.-T."/>
        </authorList>
    </citation>
    <scope>NUCLEOTIDE SEQUENCE [LARGE SCALE GENOMIC DNA]</scope>
    <source>
        <strain evidence="2 3">P2F9704a</strain>
    </source>
</reference>
<evidence type="ECO:0000313" key="3">
    <source>
        <dbReference type="Proteomes" id="UP001524383"/>
    </source>
</evidence>
<protein>
    <submittedName>
        <fullName evidence="2">Fic family protein</fullName>
    </submittedName>
</protein>
<keyword evidence="3" id="KW-1185">Reference proteome</keyword>
<accession>A0ABD4TKR5</accession>
<dbReference type="NCBIfam" id="TIGR01550">
    <property type="entry name" value="DOC_P1"/>
    <property type="match status" value="1"/>
</dbReference>
<dbReference type="InterPro" id="IPR036597">
    <property type="entry name" value="Fido-like_dom_sf"/>
</dbReference>
<dbReference type="InterPro" id="IPR053737">
    <property type="entry name" value="Type_II_TA_Toxin"/>
</dbReference>
<proteinExistence type="predicted"/>
<dbReference type="EMBL" id="VOTZ01000028">
    <property type="protein sequence ID" value="MCQ1539406.1"/>
    <property type="molecule type" value="Genomic_DNA"/>
</dbReference>
<sequence>MEDFTIEEVIGYQIEIILASDLDEDRGLEGLLLNPGNLDFTVTFSNNFPDPFERAAFVLHGLATGHAFVQGNKRVAFLLAALILLRTPERYTLTSSDEENDRFVRDVAEGRKTREDARVWLCSVVKKSP</sequence>
<dbReference type="InterPro" id="IPR006440">
    <property type="entry name" value="Doc"/>
</dbReference>
<evidence type="ECO:0000313" key="2">
    <source>
        <dbReference type="EMBL" id="MCQ1539406.1"/>
    </source>
</evidence>
<comment type="caution">
    <text evidence="2">The sequence shown here is derived from an EMBL/GenBank/DDBJ whole genome shotgun (WGS) entry which is preliminary data.</text>
</comment>
<feature type="domain" description="Fido" evidence="1">
    <location>
        <begin position="4"/>
        <end position="126"/>
    </location>
</feature>
<dbReference type="AlphaFoldDB" id="A0ABD4TKR5"/>
<dbReference type="Pfam" id="PF02661">
    <property type="entry name" value="Fic"/>
    <property type="match status" value="1"/>
</dbReference>
<gene>
    <name evidence="2" type="ORF">FTO68_10490</name>
</gene>
<organism evidence="2 3">
    <name type="scientific">Methanocalculus taiwanensis</name>
    <dbReference type="NCBI Taxonomy" id="106207"/>
    <lineage>
        <taxon>Archaea</taxon>
        <taxon>Methanobacteriati</taxon>
        <taxon>Methanobacteriota</taxon>
        <taxon>Stenosarchaea group</taxon>
        <taxon>Methanomicrobia</taxon>
        <taxon>Methanomicrobiales</taxon>
        <taxon>Methanocalculaceae</taxon>
        <taxon>Methanocalculus</taxon>
    </lineage>
</organism>
<dbReference type="SUPFAM" id="SSF140931">
    <property type="entry name" value="Fic-like"/>
    <property type="match status" value="1"/>
</dbReference>